<dbReference type="Gramene" id="PRQ48399">
    <property type="protein sequence ID" value="PRQ48399"/>
    <property type="gene ID" value="RchiOBHm_Chr2g0110291"/>
</dbReference>
<keyword evidence="3" id="KW-0418">Kinase</keyword>
<dbReference type="SUPFAM" id="SSF56112">
    <property type="entry name" value="Protein kinase-like (PK-like)"/>
    <property type="match status" value="1"/>
</dbReference>
<dbReference type="GO" id="GO:0005524">
    <property type="term" value="F:ATP binding"/>
    <property type="evidence" value="ECO:0007669"/>
    <property type="project" value="UniProtKB-KW"/>
</dbReference>
<comment type="caution">
    <text evidence="3">The sequence shown here is derived from an EMBL/GenBank/DDBJ whole genome shotgun (WGS) entry which is preliminary data.</text>
</comment>
<keyword evidence="1" id="KW-0547">Nucleotide-binding</keyword>
<protein>
    <submittedName>
        <fullName evidence="3">Putative non-specific serine/threonine protein kinase</fullName>
        <ecNumber evidence="3">2.7.11.1</ecNumber>
    </submittedName>
</protein>
<evidence type="ECO:0000313" key="3">
    <source>
        <dbReference type="EMBL" id="PRQ48399.1"/>
    </source>
</evidence>
<accession>A0A2P6RPN1</accession>
<evidence type="ECO:0000313" key="4">
    <source>
        <dbReference type="Proteomes" id="UP000238479"/>
    </source>
</evidence>
<keyword evidence="2" id="KW-0067">ATP-binding</keyword>
<dbReference type="AlphaFoldDB" id="A0A2P6RPN1"/>
<sequence>MMKVMVSSFLYEFMPNGSLESHLCGKSRSTDILPWVEKYKISQGLASALLYLNEGWNRQQCMVHQDTTGLAGTRGYLAPEYLSTGKASKESDVHSFAVVAEIAAGKKSLVPITNDSEMGLVEWVWDRYGKEQLLLQMSEIVSGMSRGFGI</sequence>
<proteinExistence type="predicted"/>
<evidence type="ECO:0000256" key="1">
    <source>
        <dbReference type="ARBA" id="ARBA00022741"/>
    </source>
</evidence>
<dbReference type="InterPro" id="IPR050528">
    <property type="entry name" value="L-type_Lectin-RKs"/>
</dbReference>
<gene>
    <name evidence="3" type="ORF">RchiOBHm_Chr2g0110291</name>
</gene>
<keyword evidence="3" id="KW-0723">Serine/threonine-protein kinase</keyword>
<reference evidence="3 4" key="1">
    <citation type="journal article" date="2018" name="Nat. Genet.">
        <title>The Rosa genome provides new insights in the design of modern roses.</title>
        <authorList>
            <person name="Bendahmane M."/>
        </authorList>
    </citation>
    <scope>NUCLEOTIDE SEQUENCE [LARGE SCALE GENOMIC DNA]</scope>
    <source>
        <strain evidence="4">cv. Old Blush</strain>
    </source>
</reference>
<dbReference type="PANTHER" id="PTHR27007">
    <property type="match status" value="1"/>
</dbReference>
<keyword evidence="4" id="KW-1185">Reference proteome</keyword>
<dbReference type="Gene3D" id="1.10.510.10">
    <property type="entry name" value="Transferase(Phosphotransferase) domain 1"/>
    <property type="match status" value="2"/>
</dbReference>
<dbReference type="EC" id="2.7.11.1" evidence="3"/>
<name>A0A2P6RPN1_ROSCH</name>
<dbReference type="GO" id="GO:0004674">
    <property type="term" value="F:protein serine/threonine kinase activity"/>
    <property type="evidence" value="ECO:0007669"/>
    <property type="project" value="UniProtKB-KW"/>
</dbReference>
<evidence type="ECO:0000256" key="2">
    <source>
        <dbReference type="ARBA" id="ARBA00022840"/>
    </source>
</evidence>
<organism evidence="3 4">
    <name type="scientific">Rosa chinensis</name>
    <name type="common">China rose</name>
    <dbReference type="NCBI Taxonomy" id="74649"/>
    <lineage>
        <taxon>Eukaryota</taxon>
        <taxon>Viridiplantae</taxon>
        <taxon>Streptophyta</taxon>
        <taxon>Embryophyta</taxon>
        <taxon>Tracheophyta</taxon>
        <taxon>Spermatophyta</taxon>
        <taxon>Magnoliopsida</taxon>
        <taxon>eudicotyledons</taxon>
        <taxon>Gunneridae</taxon>
        <taxon>Pentapetalae</taxon>
        <taxon>rosids</taxon>
        <taxon>fabids</taxon>
        <taxon>Rosales</taxon>
        <taxon>Rosaceae</taxon>
        <taxon>Rosoideae</taxon>
        <taxon>Rosoideae incertae sedis</taxon>
        <taxon>Rosa</taxon>
    </lineage>
</organism>
<dbReference type="InterPro" id="IPR011009">
    <property type="entry name" value="Kinase-like_dom_sf"/>
</dbReference>
<dbReference type="Proteomes" id="UP000238479">
    <property type="component" value="Chromosome 2"/>
</dbReference>
<dbReference type="EMBL" id="PDCK01000040">
    <property type="protein sequence ID" value="PRQ48399.1"/>
    <property type="molecule type" value="Genomic_DNA"/>
</dbReference>
<keyword evidence="3" id="KW-0808">Transferase</keyword>